<dbReference type="InterPro" id="IPR016186">
    <property type="entry name" value="C-type_lectin-like/link_sf"/>
</dbReference>
<organism evidence="3 4">
    <name type="scientific">Denticeps clupeoides</name>
    <name type="common">denticle herring</name>
    <dbReference type="NCBI Taxonomy" id="299321"/>
    <lineage>
        <taxon>Eukaryota</taxon>
        <taxon>Metazoa</taxon>
        <taxon>Chordata</taxon>
        <taxon>Craniata</taxon>
        <taxon>Vertebrata</taxon>
        <taxon>Euteleostomi</taxon>
        <taxon>Actinopterygii</taxon>
        <taxon>Neopterygii</taxon>
        <taxon>Teleostei</taxon>
        <taxon>Clupei</taxon>
        <taxon>Clupeiformes</taxon>
        <taxon>Denticipitoidei</taxon>
        <taxon>Denticipitidae</taxon>
        <taxon>Denticeps</taxon>
    </lineage>
</organism>
<name>A0AAY4CG84_9TELE</name>
<dbReference type="AlphaFoldDB" id="A0AAY4CG84"/>
<feature type="signal peptide" evidence="1">
    <location>
        <begin position="1"/>
        <end position="20"/>
    </location>
</feature>
<dbReference type="Proteomes" id="UP000694580">
    <property type="component" value="Chromosome 1"/>
</dbReference>
<evidence type="ECO:0000313" key="3">
    <source>
        <dbReference type="Ensembl" id="ENSDCDP00010032225.1"/>
    </source>
</evidence>
<dbReference type="Gene3D" id="3.10.100.10">
    <property type="entry name" value="Mannose-Binding Protein A, subunit A"/>
    <property type="match status" value="1"/>
</dbReference>
<reference evidence="3" key="3">
    <citation type="submission" date="2025-09" db="UniProtKB">
        <authorList>
            <consortium name="Ensembl"/>
        </authorList>
    </citation>
    <scope>IDENTIFICATION</scope>
</reference>
<accession>A0AAY4CG84</accession>
<dbReference type="InterPro" id="IPR016187">
    <property type="entry name" value="CTDL_fold"/>
</dbReference>
<protein>
    <recommendedName>
        <fullName evidence="2">C-type lectin domain-containing protein</fullName>
    </recommendedName>
</protein>
<reference evidence="3" key="2">
    <citation type="submission" date="2025-08" db="UniProtKB">
        <authorList>
            <consortium name="Ensembl"/>
        </authorList>
    </citation>
    <scope>IDENTIFICATION</scope>
</reference>
<reference evidence="3 4" key="1">
    <citation type="submission" date="2020-06" db="EMBL/GenBank/DDBJ databases">
        <authorList>
            <consortium name="Wellcome Sanger Institute Data Sharing"/>
        </authorList>
    </citation>
    <scope>NUCLEOTIDE SEQUENCE [LARGE SCALE GENOMIC DNA]</scope>
</reference>
<keyword evidence="1" id="KW-0732">Signal</keyword>
<proteinExistence type="predicted"/>
<dbReference type="SUPFAM" id="SSF56436">
    <property type="entry name" value="C-type lectin-like"/>
    <property type="match status" value="1"/>
</dbReference>
<evidence type="ECO:0000259" key="2">
    <source>
        <dbReference type="Pfam" id="PF00059"/>
    </source>
</evidence>
<dbReference type="Ensembl" id="ENSDCDT00010039984.1">
    <property type="protein sequence ID" value="ENSDCDP00010032225.1"/>
    <property type="gene ID" value="ENSDCDG00010020646.1"/>
</dbReference>
<dbReference type="InterPro" id="IPR001304">
    <property type="entry name" value="C-type_lectin-like"/>
</dbReference>
<sequence>MTIFMTSCLMLSVVLSGMNAFTCPPGWHLHNSRCFFYVYSPMTWTNIHCINLGGSLASIQNYNENSFLGQLSSTNTWIGAFNFQVSHNGQMKILVCQGTADCKGSLKDNEE</sequence>
<feature type="chain" id="PRO_5044346047" description="C-type lectin domain-containing protein" evidence="1">
    <location>
        <begin position="21"/>
        <end position="111"/>
    </location>
</feature>
<feature type="domain" description="C-type lectin" evidence="2">
    <location>
        <begin position="42"/>
        <end position="88"/>
    </location>
</feature>
<evidence type="ECO:0000313" key="4">
    <source>
        <dbReference type="Proteomes" id="UP000694580"/>
    </source>
</evidence>
<keyword evidence="4" id="KW-1185">Reference proteome</keyword>
<evidence type="ECO:0000256" key="1">
    <source>
        <dbReference type="SAM" id="SignalP"/>
    </source>
</evidence>
<dbReference type="CDD" id="cd00037">
    <property type="entry name" value="CLECT"/>
    <property type="match status" value="1"/>
</dbReference>
<dbReference type="Pfam" id="PF00059">
    <property type="entry name" value="Lectin_C"/>
    <property type="match status" value="1"/>
</dbReference>